<name>A0AAE1WA59_9LAMI</name>
<proteinExistence type="predicted"/>
<keyword evidence="1" id="KW-0812">Transmembrane</keyword>
<keyword evidence="1" id="KW-1133">Transmembrane helix</keyword>
<dbReference type="PANTHER" id="PTHR33736:SF15">
    <property type="entry name" value="F-BOX DOMAIN-CONTAINING PROTEIN"/>
    <property type="match status" value="1"/>
</dbReference>
<dbReference type="AlphaFoldDB" id="A0AAE1WA59"/>
<dbReference type="Gene3D" id="1.20.1280.50">
    <property type="match status" value="1"/>
</dbReference>
<keyword evidence="4" id="KW-1185">Reference proteome</keyword>
<evidence type="ECO:0000256" key="1">
    <source>
        <dbReference type="SAM" id="Phobius"/>
    </source>
</evidence>
<feature type="domain" description="F-box" evidence="2">
    <location>
        <begin position="11"/>
        <end position="51"/>
    </location>
</feature>
<dbReference type="Pfam" id="PF12937">
    <property type="entry name" value="F-box-like"/>
    <property type="match status" value="1"/>
</dbReference>
<protein>
    <submittedName>
        <fullName evidence="3">F-box protein</fullName>
    </submittedName>
</protein>
<evidence type="ECO:0000313" key="4">
    <source>
        <dbReference type="Proteomes" id="UP001289374"/>
    </source>
</evidence>
<gene>
    <name evidence="3" type="ORF">Sango_2298000</name>
</gene>
<comment type="caution">
    <text evidence="3">The sequence shown here is derived from an EMBL/GenBank/DDBJ whole genome shotgun (WGS) entry which is preliminary data.</text>
</comment>
<organism evidence="3 4">
    <name type="scientific">Sesamum angolense</name>
    <dbReference type="NCBI Taxonomy" id="2727404"/>
    <lineage>
        <taxon>Eukaryota</taxon>
        <taxon>Viridiplantae</taxon>
        <taxon>Streptophyta</taxon>
        <taxon>Embryophyta</taxon>
        <taxon>Tracheophyta</taxon>
        <taxon>Spermatophyta</taxon>
        <taxon>Magnoliopsida</taxon>
        <taxon>eudicotyledons</taxon>
        <taxon>Gunneridae</taxon>
        <taxon>Pentapetalae</taxon>
        <taxon>asterids</taxon>
        <taxon>lamiids</taxon>
        <taxon>Lamiales</taxon>
        <taxon>Pedaliaceae</taxon>
        <taxon>Sesamum</taxon>
    </lineage>
</organism>
<reference evidence="3" key="1">
    <citation type="submission" date="2020-06" db="EMBL/GenBank/DDBJ databases">
        <authorList>
            <person name="Li T."/>
            <person name="Hu X."/>
            <person name="Zhang T."/>
            <person name="Song X."/>
            <person name="Zhang H."/>
            <person name="Dai N."/>
            <person name="Sheng W."/>
            <person name="Hou X."/>
            <person name="Wei L."/>
        </authorList>
    </citation>
    <scope>NUCLEOTIDE SEQUENCE</scope>
    <source>
        <strain evidence="3">K16</strain>
        <tissue evidence="3">Leaf</tissue>
    </source>
</reference>
<accession>A0AAE1WA59</accession>
<reference evidence="3" key="2">
    <citation type="journal article" date="2024" name="Plant">
        <title>Genomic evolution and insights into agronomic trait innovations of Sesamum species.</title>
        <authorList>
            <person name="Miao H."/>
            <person name="Wang L."/>
            <person name="Qu L."/>
            <person name="Liu H."/>
            <person name="Sun Y."/>
            <person name="Le M."/>
            <person name="Wang Q."/>
            <person name="Wei S."/>
            <person name="Zheng Y."/>
            <person name="Lin W."/>
            <person name="Duan Y."/>
            <person name="Cao H."/>
            <person name="Xiong S."/>
            <person name="Wang X."/>
            <person name="Wei L."/>
            <person name="Li C."/>
            <person name="Ma Q."/>
            <person name="Ju M."/>
            <person name="Zhao R."/>
            <person name="Li G."/>
            <person name="Mu C."/>
            <person name="Tian Q."/>
            <person name="Mei H."/>
            <person name="Zhang T."/>
            <person name="Gao T."/>
            <person name="Zhang H."/>
        </authorList>
    </citation>
    <scope>NUCLEOTIDE SEQUENCE</scope>
    <source>
        <strain evidence="3">K16</strain>
    </source>
</reference>
<dbReference type="InterPro" id="IPR036047">
    <property type="entry name" value="F-box-like_dom_sf"/>
</dbReference>
<dbReference type="InterPro" id="IPR001810">
    <property type="entry name" value="F-box_dom"/>
</dbReference>
<keyword evidence="1" id="KW-0472">Membrane</keyword>
<evidence type="ECO:0000259" key="2">
    <source>
        <dbReference type="SMART" id="SM00256"/>
    </source>
</evidence>
<evidence type="ECO:0000313" key="3">
    <source>
        <dbReference type="EMBL" id="KAK4389610.1"/>
    </source>
</evidence>
<dbReference type="InterPro" id="IPR045283">
    <property type="entry name" value="AT3G44326-like"/>
</dbReference>
<dbReference type="SUPFAM" id="SSF81383">
    <property type="entry name" value="F-box domain"/>
    <property type="match status" value="1"/>
</dbReference>
<dbReference type="SMART" id="SM00256">
    <property type="entry name" value="FBOX"/>
    <property type="match status" value="1"/>
</dbReference>
<dbReference type="Proteomes" id="UP001289374">
    <property type="component" value="Unassembled WGS sequence"/>
</dbReference>
<dbReference type="EMBL" id="JACGWL010000013">
    <property type="protein sequence ID" value="KAK4389610.1"/>
    <property type="molecule type" value="Genomic_DNA"/>
</dbReference>
<feature type="transmembrane region" description="Helical" evidence="1">
    <location>
        <begin position="286"/>
        <end position="307"/>
    </location>
</feature>
<dbReference type="PANTHER" id="PTHR33736">
    <property type="entry name" value="F-BOX PROTEIN-RELATED"/>
    <property type="match status" value="1"/>
</dbReference>
<sequence>MELGPDHFRSLNPDLLVEIMSRLDGSNLAATASTCTALRDAAGDERLWQKLCNETWPSTSNGHLQFQIASSKTGSFKSLYTDAFPLVLYKLVFCYPFKLDLLDFYCPVGASHDFQDFGSTENNLSKLPLAAFTGCEGREDLCNKIVGDLQLSWILYDKRKGRAVNISSWKPQSIYRNNPPEEGYVICFGSIIPIEDSRLPHTLAECVITVKCKLMIKQECIRWREISLVINDRSGSHLNGEQSMAVMKQALICPRSINHYMVELGYQQFCKQKIEMKLRQQQEESLANILCAAMAIAALLGICYACATLL</sequence>